<dbReference type="EMBL" id="PKSM01000029">
    <property type="protein sequence ID" value="POW20716.1"/>
    <property type="molecule type" value="Genomic_DNA"/>
</dbReference>
<dbReference type="Proteomes" id="UP000238274">
    <property type="component" value="Unassembled WGS sequence"/>
</dbReference>
<gene>
    <name evidence="1" type="ORF">PSHT_03162</name>
</gene>
<accession>A0A2S4WFZ2</accession>
<evidence type="ECO:0000313" key="2">
    <source>
        <dbReference type="Proteomes" id="UP000238274"/>
    </source>
</evidence>
<dbReference type="VEuPathDB" id="FungiDB:PSTT_04845"/>
<keyword evidence="2" id="KW-1185">Reference proteome</keyword>
<reference evidence="2" key="2">
    <citation type="journal article" date="2018" name="BMC Genomics">
        <title>Genomic insights into host adaptation between the wheat stripe rust pathogen (Puccinia striiformis f. sp. tritici) and the barley stripe rust pathogen (Puccinia striiformis f. sp. hordei).</title>
        <authorList>
            <person name="Xia C."/>
            <person name="Wang M."/>
            <person name="Yin C."/>
            <person name="Cornejo O.E."/>
            <person name="Hulbert S.H."/>
            <person name="Chen X."/>
        </authorList>
    </citation>
    <scope>NUCLEOTIDE SEQUENCE [LARGE SCALE GENOMIC DNA]</scope>
    <source>
        <strain evidence="2">93TX-2</strain>
    </source>
</reference>
<comment type="caution">
    <text evidence="1">The sequence shown here is derived from an EMBL/GenBank/DDBJ whole genome shotgun (WGS) entry which is preliminary data.</text>
</comment>
<organism evidence="1 2">
    <name type="scientific">Puccinia striiformis</name>
    <dbReference type="NCBI Taxonomy" id="27350"/>
    <lineage>
        <taxon>Eukaryota</taxon>
        <taxon>Fungi</taxon>
        <taxon>Dikarya</taxon>
        <taxon>Basidiomycota</taxon>
        <taxon>Pucciniomycotina</taxon>
        <taxon>Pucciniomycetes</taxon>
        <taxon>Pucciniales</taxon>
        <taxon>Pucciniaceae</taxon>
        <taxon>Puccinia</taxon>
    </lineage>
</organism>
<protein>
    <submittedName>
        <fullName evidence="1">Uncharacterized protein</fullName>
    </submittedName>
</protein>
<reference evidence="2" key="3">
    <citation type="journal article" date="2018" name="Mol. Plant Microbe Interact.">
        <title>Genome sequence resources for the wheat stripe rust pathogen (Puccinia striiformis f. sp. tritici) and the barley stripe rust pathogen (Puccinia striiformis f. sp. hordei).</title>
        <authorList>
            <person name="Xia C."/>
            <person name="Wang M."/>
            <person name="Yin C."/>
            <person name="Cornejo O.E."/>
            <person name="Hulbert S.H."/>
            <person name="Chen X."/>
        </authorList>
    </citation>
    <scope>NUCLEOTIDE SEQUENCE [LARGE SCALE GENOMIC DNA]</scope>
    <source>
        <strain evidence="2">93TX-2</strain>
    </source>
</reference>
<dbReference type="VEuPathDB" id="FungiDB:PSHT_03162"/>
<proteinExistence type="predicted"/>
<reference evidence="1 2" key="1">
    <citation type="submission" date="2017-12" db="EMBL/GenBank/DDBJ databases">
        <title>Gene loss provides genomic basis for host adaptation in cereal stripe rust fungi.</title>
        <authorList>
            <person name="Xia C."/>
        </authorList>
    </citation>
    <scope>NUCLEOTIDE SEQUENCE [LARGE SCALE GENOMIC DNA]</scope>
    <source>
        <strain evidence="1 2">93TX-2</strain>
    </source>
</reference>
<name>A0A2S4WFZ2_9BASI</name>
<sequence length="154" mass="17103">MATQSSIDAAGVNVLVELSFTAPRAKRGAAFGSSTKKQKNNLEGPSIRIFPTPRLFPVHQSPIFHRLQKELVEGRWYPHPHEPFQSTTQQTSQIDAPRGTYGIHPKNHHVYGLGRNFSGSFLLPSSKDADPNESLVCLMGESKEDVEPSMRHIT</sequence>
<dbReference type="AlphaFoldDB" id="A0A2S4WFZ2"/>
<evidence type="ECO:0000313" key="1">
    <source>
        <dbReference type="EMBL" id="POW20716.1"/>
    </source>
</evidence>